<dbReference type="Proteomes" id="UP000321245">
    <property type="component" value="Unassembled WGS sequence"/>
</dbReference>
<keyword evidence="2" id="KW-1185">Reference proteome</keyword>
<reference evidence="1 2" key="1">
    <citation type="submission" date="2019-07" db="EMBL/GenBank/DDBJ databases">
        <title>Whole genome shotgun sequence of Empedobacter brevis NBRC 14943.</title>
        <authorList>
            <person name="Hosoyama A."/>
            <person name="Uohara A."/>
            <person name="Ohji S."/>
            <person name="Ichikawa N."/>
        </authorList>
    </citation>
    <scope>NUCLEOTIDE SEQUENCE [LARGE SCALE GENOMIC DNA]</scope>
    <source>
        <strain evidence="1 2">NBRC 14943</strain>
    </source>
</reference>
<proteinExistence type="predicted"/>
<dbReference type="EMBL" id="BJXC01000009">
    <property type="protein sequence ID" value="GEM51829.1"/>
    <property type="molecule type" value="Genomic_DNA"/>
</dbReference>
<comment type="caution">
    <text evidence="1">The sequence shown here is derived from an EMBL/GenBank/DDBJ whole genome shotgun (WGS) entry which is preliminary data.</text>
</comment>
<name>A0A511NGA7_9FLAO</name>
<accession>A0A511NGA7</accession>
<dbReference type="AlphaFoldDB" id="A0A511NGA7"/>
<sequence>MFFSLFFPQHLAKKTVKANLSNTSKLFLSTNIVNDGKFSKNISKRKKEEKKKADTWEGQ</sequence>
<gene>
    <name evidence="1" type="ORF">EB1_16190</name>
</gene>
<protein>
    <submittedName>
        <fullName evidence="1">Uncharacterized protein</fullName>
    </submittedName>
</protein>
<organism evidence="1 2">
    <name type="scientific">Empedobacter brevis NBRC 14943 = ATCC 43319</name>
    <dbReference type="NCBI Taxonomy" id="1218108"/>
    <lineage>
        <taxon>Bacteria</taxon>
        <taxon>Pseudomonadati</taxon>
        <taxon>Bacteroidota</taxon>
        <taxon>Flavobacteriia</taxon>
        <taxon>Flavobacteriales</taxon>
        <taxon>Weeksellaceae</taxon>
        <taxon>Empedobacter</taxon>
    </lineage>
</organism>
<evidence type="ECO:0000313" key="1">
    <source>
        <dbReference type="EMBL" id="GEM51829.1"/>
    </source>
</evidence>
<evidence type="ECO:0000313" key="2">
    <source>
        <dbReference type="Proteomes" id="UP000321245"/>
    </source>
</evidence>